<dbReference type="Proteomes" id="UP000283523">
    <property type="component" value="Unassembled WGS sequence"/>
</dbReference>
<proteinExistence type="predicted"/>
<gene>
    <name evidence="1" type="ORF">DYU11_23695</name>
</gene>
<sequence>MKTELIITNLSWNKEDLDFFEMSLTDGIHEVMVPLFAIDSLKTFGQRLIDFPRTFKDVVVFEEGQDKGDWASYLHVQVFCYDTSGQAAIHVAARVRDDDSRSYRTTFTLVCEAAAVSRLGVKLTNWRPEVDRKFVWRSTE</sequence>
<dbReference type="AlphaFoldDB" id="A0A418M2G6"/>
<dbReference type="EMBL" id="QXED01000007">
    <property type="protein sequence ID" value="RIV19923.1"/>
    <property type="molecule type" value="Genomic_DNA"/>
</dbReference>
<evidence type="ECO:0000313" key="2">
    <source>
        <dbReference type="Proteomes" id="UP000283523"/>
    </source>
</evidence>
<organism evidence="1 2">
    <name type="scientific">Fibrisoma montanum</name>
    <dbReference type="NCBI Taxonomy" id="2305895"/>
    <lineage>
        <taxon>Bacteria</taxon>
        <taxon>Pseudomonadati</taxon>
        <taxon>Bacteroidota</taxon>
        <taxon>Cytophagia</taxon>
        <taxon>Cytophagales</taxon>
        <taxon>Spirosomataceae</taxon>
        <taxon>Fibrisoma</taxon>
    </lineage>
</organism>
<name>A0A418M2G6_9BACT</name>
<evidence type="ECO:0000313" key="1">
    <source>
        <dbReference type="EMBL" id="RIV19923.1"/>
    </source>
</evidence>
<protein>
    <submittedName>
        <fullName evidence="1">Uncharacterized protein</fullName>
    </submittedName>
</protein>
<accession>A0A418M2G6</accession>
<dbReference type="OrthoDB" id="954759at2"/>
<comment type="caution">
    <text evidence="1">The sequence shown here is derived from an EMBL/GenBank/DDBJ whole genome shotgun (WGS) entry which is preliminary data.</text>
</comment>
<keyword evidence="2" id="KW-1185">Reference proteome</keyword>
<reference evidence="1 2" key="1">
    <citation type="submission" date="2018-08" db="EMBL/GenBank/DDBJ databases">
        <title>Fibrisoma montanum sp. nov., isolated from Danxia mountain soil.</title>
        <authorList>
            <person name="Huang Y."/>
        </authorList>
    </citation>
    <scope>NUCLEOTIDE SEQUENCE [LARGE SCALE GENOMIC DNA]</scope>
    <source>
        <strain evidence="1 2">HYT19</strain>
    </source>
</reference>
<dbReference type="RefSeq" id="WP_119670208.1">
    <property type="nucleotide sequence ID" value="NZ_QXED01000007.1"/>
</dbReference>